<feature type="domain" description="FAD/NAD(P)-binding" evidence="9">
    <location>
        <begin position="8"/>
        <end position="168"/>
    </location>
</feature>
<comment type="caution">
    <text evidence="10">The sequence shown here is derived from an EMBL/GenBank/DDBJ whole genome shotgun (WGS) entry which is preliminary data.</text>
</comment>
<dbReference type="OrthoDB" id="502624at2"/>
<name>A0A7J5B4H0_9MICO</name>
<dbReference type="InterPro" id="IPR023753">
    <property type="entry name" value="FAD/NAD-binding_dom"/>
</dbReference>
<evidence type="ECO:0000313" key="11">
    <source>
        <dbReference type="Proteomes" id="UP000490386"/>
    </source>
</evidence>
<comment type="cofactor">
    <cofactor evidence="1">
        <name>FAD</name>
        <dbReference type="ChEBI" id="CHEBI:57692"/>
    </cofactor>
</comment>
<dbReference type="GO" id="GO:0004324">
    <property type="term" value="F:ferredoxin-NADP+ reductase activity"/>
    <property type="evidence" value="ECO:0007669"/>
    <property type="project" value="UniProtKB-EC"/>
</dbReference>
<keyword evidence="11" id="KW-1185">Reference proteome</keyword>
<reference evidence="10 11" key="1">
    <citation type="submission" date="2019-09" db="EMBL/GenBank/DDBJ databases">
        <title>Phylogeny of genus Pseudoclavibacter and closely related genus.</title>
        <authorList>
            <person name="Li Y."/>
        </authorList>
    </citation>
    <scope>NUCLEOTIDE SEQUENCE [LARGE SCALE GENOMIC DNA]</scope>
    <source>
        <strain evidence="10 11">THG-MD12</strain>
    </source>
</reference>
<dbReference type="Pfam" id="PF07992">
    <property type="entry name" value="Pyr_redox_2"/>
    <property type="match status" value="1"/>
</dbReference>
<dbReference type="PRINTS" id="PR00419">
    <property type="entry name" value="ADXRDTASE"/>
</dbReference>
<evidence type="ECO:0000256" key="5">
    <source>
        <dbReference type="ARBA" id="ARBA00022857"/>
    </source>
</evidence>
<evidence type="ECO:0000259" key="9">
    <source>
        <dbReference type="Pfam" id="PF07992"/>
    </source>
</evidence>
<gene>
    <name evidence="10" type="ORF">F8O03_01400</name>
</gene>
<dbReference type="InterPro" id="IPR036188">
    <property type="entry name" value="FAD/NAD-bd_sf"/>
</dbReference>
<dbReference type="EMBL" id="WBJX01000001">
    <property type="protein sequence ID" value="KAB1639036.1"/>
    <property type="molecule type" value="Genomic_DNA"/>
</dbReference>
<protein>
    <recommendedName>
        <fullName evidence="2">ferredoxin--NADP(+) reductase</fullName>
        <ecNumber evidence="2">1.18.1.2</ecNumber>
    </recommendedName>
</protein>
<dbReference type="PANTHER" id="PTHR48467">
    <property type="entry name" value="GLUTAMATE SYNTHASE 1 [NADH], CHLOROPLASTIC-LIKE"/>
    <property type="match status" value="1"/>
</dbReference>
<evidence type="ECO:0000256" key="8">
    <source>
        <dbReference type="SAM" id="MobiDB-lite"/>
    </source>
</evidence>
<feature type="region of interest" description="Disordered" evidence="8">
    <location>
        <begin position="422"/>
        <end position="451"/>
    </location>
</feature>
<dbReference type="AlphaFoldDB" id="A0A7J5B4H0"/>
<evidence type="ECO:0000256" key="4">
    <source>
        <dbReference type="ARBA" id="ARBA00022827"/>
    </source>
</evidence>
<dbReference type="Proteomes" id="UP000490386">
    <property type="component" value="Unassembled WGS sequence"/>
</dbReference>
<evidence type="ECO:0000256" key="1">
    <source>
        <dbReference type="ARBA" id="ARBA00001974"/>
    </source>
</evidence>
<keyword evidence="3" id="KW-0285">Flavoprotein</keyword>
<evidence type="ECO:0000256" key="3">
    <source>
        <dbReference type="ARBA" id="ARBA00022630"/>
    </source>
</evidence>
<dbReference type="SUPFAM" id="SSF51971">
    <property type="entry name" value="Nucleotide-binding domain"/>
    <property type="match status" value="1"/>
</dbReference>
<dbReference type="PANTHER" id="PTHR48467:SF1">
    <property type="entry name" value="GLUTAMATE SYNTHASE 1 [NADH], CHLOROPLASTIC-LIKE"/>
    <property type="match status" value="1"/>
</dbReference>
<keyword evidence="5" id="KW-0521">NADP</keyword>
<evidence type="ECO:0000256" key="6">
    <source>
        <dbReference type="ARBA" id="ARBA00023002"/>
    </source>
</evidence>
<evidence type="ECO:0000256" key="7">
    <source>
        <dbReference type="ARBA" id="ARBA00047776"/>
    </source>
</evidence>
<organism evidence="10 11">
    <name type="scientific">Pseudoclavibacter terrae</name>
    <dbReference type="NCBI Taxonomy" id="1530195"/>
    <lineage>
        <taxon>Bacteria</taxon>
        <taxon>Bacillati</taxon>
        <taxon>Actinomycetota</taxon>
        <taxon>Actinomycetes</taxon>
        <taxon>Micrococcales</taxon>
        <taxon>Microbacteriaceae</taxon>
        <taxon>Pseudoclavibacter</taxon>
    </lineage>
</organism>
<evidence type="ECO:0000313" key="10">
    <source>
        <dbReference type="EMBL" id="KAB1639036.1"/>
    </source>
</evidence>
<proteinExistence type="predicted"/>
<dbReference type="Gene3D" id="3.50.50.60">
    <property type="entry name" value="FAD/NAD(P)-binding domain"/>
    <property type="match status" value="1"/>
</dbReference>
<dbReference type="EC" id="1.18.1.2" evidence="2"/>
<sequence length="451" mass="48180">MTVEPRRAVAIIGSGPSACYTAQALLKLRRDVDITMFERLPVPYGLIRYGVAPDHVGTKAVTRQFDRLFTRSGVRFLGNVEVGRDVDLESVRDAFDATVVATGLHADAHLPLPGFDDARVVGAGRFMRILNQHPGDEVSLPALGARVAVVGNGNVAIDIVRLLAKHETDFEGSDVHSPLLEQASGELRTIEVLGRSLVDQAKFTPSLLAELGRIDDVRYEAFGVDAASLEDAPERSAQAAALASLLAREQPDVPRITVRLRFGVAPVALAAEVDGGAPLRLSVAGPGSFEPQAASTVAEPACLDVDSVITAVGFHRGDAHLLHALLGHEQDVFAAGWARRGPQGTIAESRAEGQTVAREVEEWLASVDVKPEGERTELLARLDDVSVSFAEWNVIDEHEQRQAGPGRVRAKEQDTERLLRIARGSSESSAAVAPLSSDPSVPEAPTPDSDN</sequence>
<dbReference type="InterPro" id="IPR055275">
    <property type="entry name" value="Ferredox_Rdtase"/>
</dbReference>
<accession>A0A7J5B4H0</accession>
<dbReference type="RefSeq" id="WP_151422064.1">
    <property type="nucleotide sequence ID" value="NZ_WBJX01000001.1"/>
</dbReference>
<comment type="catalytic activity">
    <reaction evidence="7">
        <text>2 reduced [2Fe-2S]-[ferredoxin] + NADP(+) + H(+) = 2 oxidized [2Fe-2S]-[ferredoxin] + NADPH</text>
        <dbReference type="Rhea" id="RHEA:20125"/>
        <dbReference type="Rhea" id="RHEA-COMP:10000"/>
        <dbReference type="Rhea" id="RHEA-COMP:10001"/>
        <dbReference type="ChEBI" id="CHEBI:15378"/>
        <dbReference type="ChEBI" id="CHEBI:33737"/>
        <dbReference type="ChEBI" id="CHEBI:33738"/>
        <dbReference type="ChEBI" id="CHEBI:57783"/>
        <dbReference type="ChEBI" id="CHEBI:58349"/>
        <dbReference type="EC" id="1.18.1.2"/>
    </reaction>
</comment>
<keyword evidence="4" id="KW-0274">FAD</keyword>
<evidence type="ECO:0000256" key="2">
    <source>
        <dbReference type="ARBA" id="ARBA00013223"/>
    </source>
</evidence>
<dbReference type="Gene3D" id="3.40.50.720">
    <property type="entry name" value="NAD(P)-binding Rossmann-like Domain"/>
    <property type="match status" value="1"/>
</dbReference>
<keyword evidence="6" id="KW-0560">Oxidoreductase</keyword>